<dbReference type="SUPFAM" id="SSF103506">
    <property type="entry name" value="Mitochondrial carrier"/>
    <property type="match status" value="1"/>
</dbReference>
<feature type="repeat" description="Solcar" evidence="9">
    <location>
        <begin position="19"/>
        <end position="103"/>
    </location>
</feature>
<dbReference type="PANTHER" id="PTHR45624">
    <property type="entry name" value="MITOCHONDRIAL BASIC AMINO ACIDS TRANSPORTER-RELATED"/>
    <property type="match status" value="1"/>
</dbReference>
<comment type="caution">
    <text evidence="11">The sequence shown here is derived from an EMBL/GenBank/DDBJ whole genome shotgun (WGS) entry which is preliminary data.</text>
</comment>
<evidence type="ECO:0000256" key="7">
    <source>
        <dbReference type="ARBA" id="ARBA00023128"/>
    </source>
</evidence>
<evidence type="ECO:0000256" key="2">
    <source>
        <dbReference type="ARBA" id="ARBA00006375"/>
    </source>
</evidence>
<organism evidence="11 12">
    <name type="scientific">Cyclotella atomus</name>
    <dbReference type="NCBI Taxonomy" id="382360"/>
    <lineage>
        <taxon>Eukaryota</taxon>
        <taxon>Sar</taxon>
        <taxon>Stramenopiles</taxon>
        <taxon>Ochrophyta</taxon>
        <taxon>Bacillariophyta</taxon>
        <taxon>Coscinodiscophyceae</taxon>
        <taxon>Thalassiosirophycidae</taxon>
        <taxon>Stephanodiscales</taxon>
        <taxon>Stephanodiscaceae</taxon>
        <taxon>Cyclotella</taxon>
    </lineage>
</organism>
<keyword evidence="3 10" id="KW-0813">Transport</keyword>
<keyword evidence="7" id="KW-0496">Mitochondrion</keyword>
<dbReference type="PANTHER" id="PTHR45624:SF15">
    <property type="entry name" value="MITOCHONDRIAL ARGININE TRANSPORTER BAC1"/>
    <property type="match status" value="1"/>
</dbReference>
<dbReference type="InterPro" id="IPR018108">
    <property type="entry name" value="MCP_transmembrane"/>
</dbReference>
<evidence type="ECO:0000256" key="6">
    <source>
        <dbReference type="ARBA" id="ARBA00022989"/>
    </source>
</evidence>
<dbReference type="InterPro" id="IPR050567">
    <property type="entry name" value="Mitochondrial_Carrier"/>
</dbReference>
<dbReference type="GO" id="GO:0031966">
    <property type="term" value="C:mitochondrial membrane"/>
    <property type="evidence" value="ECO:0007669"/>
    <property type="project" value="UniProtKB-SubCell"/>
</dbReference>
<feature type="repeat" description="Solcar" evidence="9">
    <location>
        <begin position="116"/>
        <end position="201"/>
    </location>
</feature>
<keyword evidence="12" id="KW-1185">Reference proteome</keyword>
<dbReference type="PROSITE" id="PS50920">
    <property type="entry name" value="SOLCAR"/>
    <property type="match status" value="3"/>
</dbReference>
<keyword evidence="6" id="KW-1133">Transmembrane helix</keyword>
<evidence type="ECO:0000256" key="1">
    <source>
        <dbReference type="ARBA" id="ARBA00004225"/>
    </source>
</evidence>
<protein>
    <recommendedName>
        <fullName evidence="13">Mitochondrial carrier</fullName>
    </recommendedName>
</protein>
<gene>
    <name evidence="11" type="ORF">ACHAWO_005148</name>
</gene>
<evidence type="ECO:0000256" key="10">
    <source>
        <dbReference type="RuleBase" id="RU000488"/>
    </source>
</evidence>
<feature type="repeat" description="Solcar" evidence="9">
    <location>
        <begin position="210"/>
        <end position="296"/>
    </location>
</feature>
<name>A0ABD3MS08_9STRA</name>
<dbReference type="Proteomes" id="UP001530400">
    <property type="component" value="Unassembled WGS sequence"/>
</dbReference>
<evidence type="ECO:0008006" key="13">
    <source>
        <dbReference type="Google" id="ProtNLM"/>
    </source>
</evidence>
<evidence type="ECO:0000313" key="12">
    <source>
        <dbReference type="Proteomes" id="UP001530400"/>
    </source>
</evidence>
<dbReference type="EMBL" id="JALLPJ020001380">
    <property type="protein sequence ID" value="KAL3766750.1"/>
    <property type="molecule type" value="Genomic_DNA"/>
</dbReference>
<reference evidence="11 12" key="1">
    <citation type="submission" date="2024-10" db="EMBL/GenBank/DDBJ databases">
        <title>Updated reference genomes for cyclostephanoid diatoms.</title>
        <authorList>
            <person name="Roberts W.R."/>
            <person name="Alverson A.J."/>
        </authorList>
    </citation>
    <scope>NUCLEOTIDE SEQUENCE [LARGE SCALE GENOMIC DNA]</scope>
    <source>
        <strain evidence="11 12">AJA010-31</strain>
    </source>
</reference>
<comment type="subcellular location">
    <subcellularLocation>
        <location evidence="1">Mitochondrion membrane</location>
        <topology evidence="1">Multi-pass membrane protein</topology>
    </subcellularLocation>
</comment>
<keyword evidence="5" id="KW-0677">Repeat</keyword>
<keyword evidence="4 9" id="KW-0812">Transmembrane</keyword>
<dbReference type="Gene3D" id="1.50.40.10">
    <property type="entry name" value="Mitochondrial carrier domain"/>
    <property type="match status" value="1"/>
</dbReference>
<evidence type="ECO:0000256" key="4">
    <source>
        <dbReference type="ARBA" id="ARBA00022692"/>
    </source>
</evidence>
<proteinExistence type="inferred from homology"/>
<sequence>MSEAIAAPTTNVPSALNRRDVTRDIFSASIGSVACCYTGQPFDTVKVRMQTNPTAFPSVMATTRSILANEGAASFWKGAVPTAMGMVLENAMAFGVNEALKRTFPDDAKEDPTQRPDLVKPFMMGAITGCCSATVLIPSEIVKAKTQVIVGDVAASSTDVYKKMIRQHGFRSLFVGFDAQIMRDAPFYGFFFGTYELNCYLFRTYVPSMPEELNYFLSGGFAGMLGWAAAMPFDVPKTNVQASWDSRVVGSYFPELLRIVKERGPLALYTGLGPTIARAFPANAALFLGVEMGKKFFDQFVWGA</sequence>
<keyword evidence="8 9" id="KW-0472">Membrane</keyword>
<dbReference type="InterPro" id="IPR023395">
    <property type="entry name" value="MCP_dom_sf"/>
</dbReference>
<evidence type="ECO:0000256" key="9">
    <source>
        <dbReference type="PROSITE-ProRule" id="PRU00282"/>
    </source>
</evidence>
<dbReference type="AlphaFoldDB" id="A0ABD3MS08"/>
<evidence type="ECO:0000256" key="5">
    <source>
        <dbReference type="ARBA" id="ARBA00022737"/>
    </source>
</evidence>
<evidence type="ECO:0000256" key="3">
    <source>
        <dbReference type="ARBA" id="ARBA00022448"/>
    </source>
</evidence>
<comment type="similarity">
    <text evidence="2 10">Belongs to the mitochondrial carrier (TC 2.A.29) family.</text>
</comment>
<evidence type="ECO:0000256" key="8">
    <source>
        <dbReference type="ARBA" id="ARBA00023136"/>
    </source>
</evidence>
<evidence type="ECO:0000313" key="11">
    <source>
        <dbReference type="EMBL" id="KAL3766750.1"/>
    </source>
</evidence>
<accession>A0ABD3MS08</accession>
<dbReference type="Pfam" id="PF00153">
    <property type="entry name" value="Mito_carr"/>
    <property type="match status" value="3"/>
</dbReference>